<name>A0A8H5Z6M7_COCSA</name>
<gene>
    <name evidence="2" type="ORF">GGP41_007521</name>
</gene>
<feature type="region of interest" description="Disordered" evidence="1">
    <location>
        <begin position="1"/>
        <end position="23"/>
    </location>
</feature>
<protein>
    <submittedName>
        <fullName evidence="2">Uncharacterized protein</fullName>
    </submittedName>
</protein>
<dbReference type="EMBL" id="WNKQ01000022">
    <property type="protein sequence ID" value="KAF5844523.1"/>
    <property type="molecule type" value="Genomic_DNA"/>
</dbReference>
<accession>A0A8H5Z6M7</accession>
<reference evidence="2" key="1">
    <citation type="submission" date="2019-11" db="EMBL/GenBank/DDBJ databases">
        <title>Bipolaris sorokiniana Genome sequencing.</title>
        <authorList>
            <person name="Wang H."/>
        </authorList>
    </citation>
    <scope>NUCLEOTIDE SEQUENCE</scope>
</reference>
<proteinExistence type="predicted"/>
<dbReference type="Proteomes" id="UP000624244">
    <property type="component" value="Unassembled WGS sequence"/>
</dbReference>
<evidence type="ECO:0000256" key="1">
    <source>
        <dbReference type="SAM" id="MobiDB-lite"/>
    </source>
</evidence>
<dbReference type="AlphaFoldDB" id="A0A8H5Z6M7"/>
<organism evidence="2 3">
    <name type="scientific">Cochliobolus sativus</name>
    <name type="common">Common root rot and spot blotch fungus</name>
    <name type="synonym">Bipolaris sorokiniana</name>
    <dbReference type="NCBI Taxonomy" id="45130"/>
    <lineage>
        <taxon>Eukaryota</taxon>
        <taxon>Fungi</taxon>
        <taxon>Dikarya</taxon>
        <taxon>Ascomycota</taxon>
        <taxon>Pezizomycotina</taxon>
        <taxon>Dothideomycetes</taxon>
        <taxon>Pleosporomycetidae</taxon>
        <taxon>Pleosporales</taxon>
        <taxon>Pleosporineae</taxon>
        <taxon>Pleosporaceae</taxon>
        <taxon>Bipolaris</taxon>
    </lineage>
</organism>
<feature type="compositionally biased region" description="Basic and acidic residues" evidence="1">
    <location>
        <begin position="49"/>
        <end position="72"/>
    </location>
</feature>
<feature type="region of interest" description="Disordered" evidence="1">
    <location>
        <begin position="41"/>
        <end position="72"/>
    </location>
</feature>
<sequence>MQHQHPRPCLLRRREEKKGTKERKKCLLAVTATASTAGAGALVGLGRPSESRWMRTSTREQRAHQQDDDITSHRAASPIASQPSMSAAVACSPASSWLSDAPAPPSWCSSTPWPADVLLHPDPSAPRLQPNARASQSPGVARRCILRLPLSALLLPILPCFPLPLCAFESSHHALSGYGQALLRPLCKLPPLTGCLHRLSHSCSCCCSCSCSCSCSYVDTTIRPWPRPTG</sequence>
<evidence type="ECO:0000313" key="3">
    <source>
        <dbReference type="Proteomes" id="UP000624244"/>
    </source>
</evidence>
<evidence type="ECO:0000313" key="2">
    <source>
        <dbReference type="EMBL" id="KAF5844523.1"/>
    </source>
</evidence>
<comment type="caution">
    <text evidence="2">The sequence shown here is derived from an EMBL/GenBank/DDBJ whole genome shotgun (WGS) entry which is preliminary data.</text>
</comment>